<evidence type="ECO:0000313" key="2">
    <source>
        <dbReference type="EMBL" id="MEQ2379778.1"/>
    </source>
</evidence>
<reference evidence="2 3" key="1">
    <citation type="submission" date="2024-03" db="EMBL/GenBank/DDBJ databases">
        <title>Human intestinal bacterial collection.</title>
        <authorList>
            <person name="Pauvert C."/>
            <person name="Hitch T.C.A."/>
            <person name="Clavel T."/>
        </authorList>
    </citation>
    <scope>NUCLEOTIDE SEQUENCE [LARGE SCALE GENOMIC DNA]</scope>
    <source>
        <strain evidence="2 3">CLA-AA-H255</strain>
    </source>
</reference>
<dbReference type="InterPro" id="IPR011009">
    <property type="entry name" value="Kinase-like_dom_sf"/>
</dbReference>
<dbReference type="Pfam" id="PF01636">
    <property type="entry name" value="APH"/>
    <property type="match status" value="1"/>
</dbReference>
<sequence length="251" mass="28468">MKKCIYKGTLKSVYVDKDKAEKVFALSYSKSDVLYEALNTARVEDTGLDIPRLLNVSVVDGKWTITSEYAKGETLKELLAKHPENADAYIEAMVDYQIAINKHSNPLLVDMKSKLERQINELNIPADTKYELDSRLSELPYHTKLCHGDYCPENIIVQTDDNNQIIAITAVDWVHATKGNASADAANTYLTLKLNDEALADKYISMFCEKTSTDKRYVDKWMPIVAAARLTKKKPEEKEMLEAMIDICDFQ</sequence>
<dbReference type="SUPFAM" id="SSF56112">
    <property type="entry name" value="Protein kinase-like (PK-like)"/>
    <property type="match status" value="1"/>
</dbReference>
<dbReference type="Proteomes" id="UP001442364">
    <property type="component" value="Unassembled WGS sequence"/>
</dbReference>
<dbReference type="RefSeq" id="WP_055175601.1">
    <property type="nucleotide sequence ID" value="NZ_DAWDXV010000006.1"/>
</dbReference>
<evidence type="ECO:0000313" key="3">
    <source>
        <dbReference type="Proteomes" id="UP001442364"/>
    </source>
</evidence>
<evidence type="ECO:0000259" key="1">
    <source>
        <dbReference type="Pfam" id="PF01636"/>
    </source>
</evidence>
<gene>
    <name evidence="2" type="ORF">WMO14_07785</name>
</gene>
<dbReference type="Gene3D" id="3.90.1200.10">
    <property type="match status" value="1"/>
</dbReference>
<proteinExistence type="predicted"/>
<dbReference type="EMBL" id="JBBMER010000005">
    <property type="protein sequence ID" value="MEQ2379778.1"/>
    <property type="molecule type" value="Genomic_DNA"/>
</dbReference>
<name>A0ABV1BXT5_9FIRM</name>
<accession>A0ABV1BXT5</accession>
<dbReference type="InterPro" id="IPR002575">
    <property type="entry name" value="Aminoglycoside_PTrfase"/>
</dbReference>
<protein>
    <submittedName>
        <fullName evidence="2">Phosphotransferase</fullName>
    </submittedName>
</protein>
<feature type="domain" description="Aminoglycoside phosphotransferase" evidence="1">
    <location>
        <begin position="44"/>
        <end position="202"/>
    </location>
</feature>
<comment type="caution">
    <text evidence="2">The sequence shown here is derived from an EMBL/GenBank/DDBJ whole genome shotgun (WGS) entry which is preliminary data.</text>
</comment>
<organism evidence="2 3">
    <name type="scientific">[Lactobacillus] rogosae</name>
    <dbReference type="NCBI Taxonomy" id="706562"/>
    <lineage>
        <taxon>Bacteria</taxon>
        <taxon>Bacillati</taxon>
        <taxon>Bacillota</taxon>
        <taxon>Clostridia</taxon>
        <taxon>Lachnospirales</taxon>
        <taxon>Lachnospiraceae</taxon>
        <taxon>Lachnospira</taxon>
    </lineage>
</organism>
<keyword evidence="3" id="KW-1185">Reference proteome</keyword>